<accession>A0ACC1N451</accession>
<name>A0ACC1N451_9HYPO</name>
<evidence type="ECO:0000313" key="1">
    <source>
        <dbReference type="EMBL" id="KAJ2973218.1"/>
    </source>
</evidence>
<dbReference type="EMBL" id="JANJQO010001008">
    <property type="protein sequence ID" value="KAJ2973218.1"/>
    <property type="molecule type" value="Genomic_DNA"/>
</dbReference>
<proteinExistence type="predicted"/>
<comment type="caution">
    <text evidence="1">The sequence shown here is derived from an EMBL/GenBank/DDBJ whole genome shotgun (WGS) entry which is preliminary data.</text>
</comment>
<reference evidence="1" key="1">
    <citation type="submission" date="2022-08" db="EMBL/GenBank/DDBJ databases">
        <title>Genome Sequence of Lecanicillium fungicola.</title>
        <authorList>
            <person name="Buettner E."/>
        </authorList>
    </citation>
    <scope>NUCLEOTIDE SEQUENCE</scope>
    <source>
        <strain evidence="1">Babe33</strain>
    </source>
</reference>
<gene>
    <name evidence="1" type="ORF">NQ176_g6732</name>
</gene>
<organism evidence="1 2">
    <name type="scientific">Zarea fungicola</name>
    <dbReference type="NCBI Taxonomy" id="93591"/>
    <lineage>
        <taxon>Eukaryota</taxon>
        <taxon>Fungi</taxon>
        <taxon>Dikarya</taxon>
        <taxon>Ascomycota</taxon>
        <taxon>Pezizomycotina</taxon>
        <taxon>Sordariomycetes</taxon>
        <taxon>Hypocreomycetidae</taxon>
        <taxon>Hypocreales</taxon>
        <taxon>Cordycipitaceae</taxon>
        <taxon>Zarea</taxon>
    </lineage>
</organism>
<dbReference type="Proteomes" id="UP001143910">
    <property type="component" value="Unassembled WGS sequence"/>
</dbReference>
<evidence type="ECO:0000313" key="2">
    <source>
        <dbReference type="Proteomes" id="UP001143910"/>
    </source>
</evidence>
<keyword evidence="2" id="KW-1185">Reference proteome</keyword>
<sequence length="160" mass="18182">MDPLMEDTKADTPSLNILGQVAAKAFQFGNNASNNLQETFSRMTIHHWLRLTVIVGGYMLLRPYLMKWSVKKAVRNLEEADEKEKAEAAAVSMTPNELRGAKALLNEQLETEDGGDGTGADWGQKARVRQRVLLKQMLEQEEQRRMEDEDDKDIAEFLED</sequence>
<protein>
    <submittedName>
        <fullName evidence="1">Uncharacterized protein</fullName>
    </submittedName>
</protein>